<reference evidence="4 5" key="1">
    <citation type="submission" date="2019-10" db="EMBL/GenBank/DDBJ databases">
        <title>Paraburkholderia sp. isolated from nodules of Mimosa pudica from Brazilian Atlantic Forest soils.</title>
        <authorList>
            <person name="Paulitsch F."/>
            <person name="Hungria M."/>
            <person name="Dall'Agnol R."/>
        </authorList>
    </citation>
    <scope>NUCLEOTIDE SEQUENCE [LARGE SCALE GENOMIC DNA]</scope>
    <source>
        <strain evidence="4 5">CNPSo 3157</strain>
    </source>
</reference>
<keyword evidence="1 2" id="KW-0597">Phosphoprotein</keyword>
<dbReference type="Pfam" id="PF00072">
    <property type="entry name" value="Response_reg"/>
    <property type="match status" value="1"/>
</dbReference>
<dbReference type="PANTHER" id="PTHR44591">
    <property type="entry name" value="STRESS RESPONSE REGULATOR PROTEIN 1"/>
    <property type="match status" value="1"/>
</dbReference>
<dbReference type="InterPro" id="IPR001789">
    <property type="entry name" value="Sig_transdc_resp-reg_receiver"/>
</dbReference>
<evidence type="ECO:0000256" key="1">
    <source>
        <dbReference type="ARBA" id="ARBA00022553"/>
    </source>
</evidence>
<evidence type="ECO:0000313" key="4">
    <source>
        <dbReference type="EMBL" id="MPW21573.1"/>
    </source>
</evidence>
<name>A0A7X1NGI4_9BURK</name>
<keyword evidence="5" id="KW-1185">Reference proteome</keyword>
<evidence type="ECO:0000259" key="3">
    <source>
        <dbReference type="PROSITE" id="PS50110"/>
    </source>
</evidence>
<dbReference type="InterPro" id="IPR050595">
    <property type="entry name" value="Bact_response_regulator"/>
</dbReference>
<dbReference type="Gene3D" id="3.40.50.2300">
    <property type="match status" value="1"/>
</dbReference>
<feature type="modified residue" description="4-aspartylphosphate" evidence="2">
    <location>
        <position position="48"/>
    </location>
</feature>
<protein>
    <submittedName>
        <fullName evidence="4">Response regulator</fullName>
    </submittedName>
</protein>
<accession>A0A7X1NGI4</accession>
<sequence>MVVDDYRPGAEAVSASLAVAGYEVRFVLDGLAALQTVSAWVPEIALLDINMPGMDGYAVAQHLRREFLTQHTIIVAFTALDEPTARLSGVASGFDAYCQKGAAPGPLLCLLETLAH</sequence>
<dbReference type="SUPFAM" id="SSF52172">
    <property type="entry name" value="CheY-like"/>
    <property type="match status" value="1"/>
</dbReference>
<dbReference type="AlphaFoldDB" id="A0A7X1NGI4"/>
<evidence type="ECO:0000256" key="2">
    <source>
        <dbReference type="PROSITE-ProRule" id="PRU00169"/>
    </source>
</evidence>
<proteinExistence type="predicted"/>
<organism evidence="4 5">
    <name type="scientific">Paraburkholderia franconis</name>
    <dbReference type="NCBI Taxonomy" id="2654983"/>
    <lineage>
        <taxon>Bacteria</taxon>
        <taxon>Pseudomonadati</taxon>
        <taxon>Pseudomonadota</taxon>
        <taxon>Betaproteobacteria</taxon>
        <taxon>Burkholderiales</taxon>
        <taxon>Burkholderiaceae</taxon>
        <taxon>Paraburkholderia</taxon>
    </lineage>
</organism>
<dbReference type="GO" id="GO:0000160">
    <property type="term" value="P:phosphorelay signal transduction system"/>
    <property type="evidence" value="ECO:0007669"/>
    <property type="project" value="InterPro"/>
</dbReference>
<evidence type="ECO:0000313" key="5">
    <source>
        <dbReference type="Proteomes" id="UP000484381"/>
    </source>
</evidence>
<dbReference type="PROSITE" id="PS50110">
    <property type="entry name" value="RESPONSE_REGULATORY"/>
    <property type="match status" value="1"/>
</dbReference>
<comment type="caution">
    <text evidence="4">The sequence shown here is derived from an EMBL/GenBank/DDBJ whole genome shotgun (WGS) entry which is preliminary data.</text>
</comment>
<gene>
    <name evidence="4" type="ORF">GCT13_33060</name>
</gene>
<dbReference type="Proteomes" id="UP000484381">
    <property type="component" value="Unassembled WGS sequence"/>
</dbReference>
<dbReference type="PANTHER" id="PTHR44591:SF3">
    <property type="entry name" value="RESPONSE REGULATORY DOMAIN-CONTAINING PROTEIN"/>
    <property type="match status" value="1"/>
</dbReference>
<dbReference type="EMBL" id="WHNP01000046">
    <property type="protein sequence ID" value="MPW21573.1"/>
    <property type="molecule type" value="Genomic_DNA"/>
</dbReference>
<feature type="domain" description="Response regulatory" evidence="3">
    <location>
        <begin position="1"/>
        <end position="115"/>
    </location>
</feature>
<dbReference type="SMART" id="SM00448">
    <property type="entry name" value="REC"/>
    <property type="match status" value="1"/>
</dbReference>
<dbReference type="InterPro" id="IPR011006">
    <property type="entry name" value="CheY-like_superfamily"/>
</dbReference>